<feature type="compositionally biased region" description="Polar residues" evidence="1">
    <location>
        <begin position="457"/>
        <end position="467"/>
    </location>
</feature>
<sequence>MSLGRTTDPVVQRPLHHMSEDGRRHHRQHGRCRFSKPGDPMGSRWSLQLPRAPSGPHHFFARRMHREGSGVGVRQSLPATGSGPVKLYLETRRGVVATRPRFFRPQETEMRETRAETSRQSRTAEAVTSRPPPPLSAGNRAARLEDRRTKSGGRPEAREWHLACWGQDQMASGLQSVLRRNRTAFCMMLLPVAGIDWVSRLSSSPVPPRLERRPHGRARAGVEPVEGAPTTGQAISRCRAPASPKLLRLEIGEEALLTRAARRPDRGVLSCAGLRGFHSCARVPGPTRHSSRGELQFTAAMGVPAAVSASHRPAGGGELETSNPPCSSPHLGRWEKSPHSGSLPAETLRRGTACNHGEQTTQPGPSRQLRRGEISTSTQLSAVGAGSEPLLVGRYPFPRCVPWCSIAIAWRPPCRPWSIIPNTVGSDARPPRGRAGDPPDSGCDEDRKRAQRATALSKYNRTTSSAVPTKPRDPPVATTPRVQHILGSESLAGVSGDQDKIKLSSRVLRFCEEPEGLTGEAALASVARSCGHRFASVIEDGARAGDRATRSLCLRYLTGASLIDLGRV</sequence>
<gene>
    <name evidence="2" type="ORF">B2J93_54</name>
</gene>
<feature type="region of interest" description="Disordered" evidence="1">
    <location>
        <begin position="204"/>
        <end position="233"/>
    </location>
</feature>
<dbReference type="EMBL" id="MZNU01000230">
    <property type="protein sequence ID" value="OWP02478.1"/>
    <property type="molecule type" value="Genomic_DNA"/>
</dbReference>
<reference evidence="2 3" key="1">
    <citation type="submission" date="2017-04" db="EMBL/GenBank/DDBJ databases">
        <title>Draft genome sequence of Marssonina coronaria NL1: causal agent of apple blotch.</title>
        <authorList>
            <person name="Cheng Q."/>
        </authorList>
    </citation>
    <scope>NUCLEOTIDE SEQUENCE [LARGE SCALE GENOMIC DNA]</scope>
    <source>
        <strain evidence="2 3">NL1</strain>
    </source>
</reference>
<feature type="region of interest" description="Disordered" evidence="1">
    <location>
        <begin position="107"/>
        <end position="156"/>
    </location>
</feature>
<feature type="region of interest" description="Disordered" evidence="1">
    <location>
        <begin position="306"/>
        <end position="383"/>
    </location>
</feature>
<organism evidence="2 3">
    <name type="scientific">Diplocarpon coronariae</name>
    <dbReference type="NCBI Taxonomy" id="2795749"/>
    <lineage>
        <taxon>Eukaryota</taxon>
        <taxon>Fungi</taxon>
        <taxon>Dikarya</taxon>
        <taxon>Ascomycota</taxon>
        <taxon>Pezizomycotina</taxon>
        <taxon>Leotiomycetes</taxon>
        <taxon>Helotiales</taxon>
        <taxon>Drepanopezizaceae</taxon>
        <taxon>Diplocarpon</taxon>
    </lineage>
</organism>
<feature type="compositionally biased region" description="Basic residues" evidence="1">
    <location>
        <begin position="24"/>
        <end position="34"/>
    </location>
</feature>
<evidence type="ECO:0000256" key="1">
    <source>
        <dbReference type="SAM" id="MobiDB-lite"/>
    </source>
</evidence>
<feature type="compositionally biased region" description="Basic and acidic residues" evidence="1">
    <location>
        <begin position="142"/>
        <end position="156"/>
    </location>
</feature>
<dbReference type="InParanoid" id="A0A218Z3D1"/>
<dbReference type="Proteomes" id="UP000242519">
    <property type="component" value="Unassembled WGS sequence"/>
</dbReference>
<proteinExistence type="predicted"/>
<comment type="caution">
    <text evidence="2">The sequence shown here is derived from an EMBL/GenBank/DDBJ whole genome shotgun (WGS) entry which is preliminary data.</text>
</comment>
<name>A0A218Z3D1_9HELO</name>
<feature type="region of interest" description="Disordered" evidence="1">
    <location>
        <begin position="1"/>
        <end position="43"/>
    </location>
</feature>
<evidence type="ECO:0000313" key="2">
    <source>
        <dbReference type="EMBL" id="OWP02478.1"/>
    </source>
</evidence>
<protein>
    <submittedName>
        <fullName evidence="2">Uncharacterized protein</fullName>
    </submittedName>
</protein>
<feature type="compositionally biased region" description="Basic and acidic residues" evidence="1">
    <location>
        <begin position="107"/>
        <end position="119"/>
    </location>
</feature>
<feature type="region of interest" description="Disordered" evidence="1">
    <location>
        <begin position="422"/>
        <end position="478"/>
    </location>
</feature>
<dbReference type="AlphaFoldDB" id="A0A218Z3D1"/>
<keyword evidence="3" id="KW-1185">Reference proteome</keyword>
<accession>A0A218Z3D1</accession>
<evidence type="ECO:0000313" key="3">
    <source>
        <dbReference type="Proteomes" id="UP000242519"/>
    </source>
</evidence>